<name>A0A5J4WFZ8_9EUKA</name>
<dbReference type="OrthoDB" id="102559at2759"/>
<evidence type="ECO:0000313" key="2">
    <source>
        <dbReference type="EMBL" id="KAA6393831.1"/>
    </source>
</evidence>
<evidence type="ECO:0000259" key="1">
    <source>
        <dbReference type="PROSITE" id="PS50206"/>
    </source>
</evidence>
<sequence>MSKIPSIEPDQLADWLKNEPNKTILIDVRGLDYKNEKIPGSRHIEFTELCGIIKKLVKEFAKHNPPLLRVVFYCTFGRQRSPSGAYMFYKKSQIDMPKLDVFFLEGGLDGWKRKFEAVENMIETIT</sequence>
<comment type="caution">
    <text evidence="2">The sequence shown here is derived from an EMBL/GenBank/DDBJ whole genome shotgun (WGS) entry which is preliminary data.</text>
</comment>
<organism evidence="2 3">
    <name type="scientific">Streblomastix strix</name>
    <dbReference type="NCBI Taxonomy" id="222440"/>
    <lineage>
        <taxon>Eukaryota</taxon>
        <taxon>Metamonada</taxon>
        <taxon>Preaxostyla</taxon>
        <taxon>Oxymonadida</taxon>
        <taxon>Streblomastigidae</taxon>
        <taxon>Streblomastix</taxon>
    </lineage>
</organism>
<dbReference type="AlphaFoldDB" id="A0A5J4WFZ8"/>
<accession>A0A5J4WFZ8</accession>
<gene>
    <name evidence="2" type="ORF">EZS28_010644</name>
</gene>
<feature type="domain" description="Rhodanese" evidence="1">
    <location>
        <begin position="19"/>
        <end position="120"/>
    </location>
</feature>
<proteinExistence type="predicted"/>
<dbReference type="SMART" id="SM00450">
    <property type="entry name" value="RHOD"/>
    <property type="match status" value="1"/>
</dbReference>
<dbReference type="InterPro" id="IPR036873">
    <property type="entry name" value="Rhodanese-like_dom_sf"/>
</dbReference>
<evidence type="ECO:0000313" key="3">
    <source>
        <dbReference type="Proteomes" id="UP000324800"/>
    </source>
</evidence>
<dbReference type="Pfam" id="PF00581">
    <property type="entry name" value="Rhodanese"/>
    <property type="match status" value="1"/>
</dbReference>
<dbReference type="PROSITE" id="PS50206">
    <property type="entry name" value="RHODANESE_3"/>
    <property type="match status" value="1"/>
</dbReference>
<protein>
    <recommendedName>
        <fullName evidence="1">Rhodanese domain-containing protein</fullName>
    </recommendedName>
</protein>
<dbReference type="Gene3D" id="3.40.250.10">
    <property type="entry name" value="Rhodanese-like domain"/>
    <property type="match status" value="1"/>
</dbReference>
<dbReference type="EMBL" id="SNRW01002126">
    <property type="protein sequence ID" value="KAA6393831.1"/>
    <property type="molecule type" value="Genomic_DNA"/>
</dbReference>
<dbReference type="InterPro" id="IPR001763">
    <property type="entry name" value="Rhodanese-like_dom"/>
</dbReference>
<dbReference type="Proteomes" id="UP000324800">
    <property type="component" value="Unassembled WGS sequence"/>
</dbReference>
<reference evidence="2 3" key="1">
    <citation type="submission" date="2019-03" db="EMBL/GenBank/DDBJ databases">
        <title>Single cell metagenomics reveals metabolic interactions within the superorganism composed of flagellate Streblomastix strix and complex community of Bacteroidetes bacteria on its surface.</title>
        <authorList>
            <person name="Treitli S.C."/>
            <person name="Kolisko M."/>
            <person name="Husnik F."/>
            <person name="Keeling P."/>
            <person name="Hampl V."/>
        </authorList>
    </citation>
    <scope>NUCLEOTIDE SEQUENCE [LARGE SCALE GENOMIC DNA]</scope>
    <source>
        <strain evidence="2">ST1C</strain>
    </source>
</reference>
<dbReference type="SUPFAM" id="SSF52821">
    <property type="entry name" value="Rhodanese/Cell cycle control phosphatase"/>
    <property type="match status" value="1"/>
</dbReference>